<evidence type="ECO:0000313" key="2">
    <source>
        <dbReference type="EMBL" id="TVO57303.1"/>
    </source>
</evidence>
<evidence type="ECO:0000313" key="3">
    <source>
        <dbReference type="Proteomes" id="UP000319502"/>
    </source>
</evidence>
<keyword evidence="3" id="KW-1185">Reference proteome</keyword>
<accession>A0A557QWM0</accession>
<dbReference type="EMBL" id="VMNK01000007">
    <property type="protein sequence ID" value="TVO57303.1"/>
    <property type="molecule type" value="Genomic_DNA"/>
</dbReference>
<dbReference type="AlphaFoldDB" id="A0A557QWM0"/>
<protein>
    <submittedName>
        <fullName evidence="2">Uncharacterized protein</fullName>
    </submittedName>
</protein>
<sequence length="133" mass="14737">MKIPLILMMWLTFLCAPVQAADMDAFFADAKNEKGFAASTAAGQVVAGRQRVMAACAEAKAKNPAADCACVERELGQVSDRTFYYESVLAYQEYRAKVEALQADDKARYAQLKQQHAQRMSLSRRLETACGKF</sequence>
<feature type="chain" id="PRO_5021728254" evidence="1">
    <location>
        <begin position="21"/>
        <end position="133"/>
    </location>
</feature>
<keyword evidence="1" id="KW-0732">Signal</keyword>
<organism evidence="2 3">
    <name type="scientific">Denitromonas halophila</name>
    <dbReference type="NCBI Taxonomy" id="1629404"/>
    <lineage>
        <taxon>Bacteria</taxon>
        <taxon>Pseudomonadati</taxon>
        <taxon>Pseudomonadota</taxon>
        <taxon>Betaproteobacteria</taxon>
        <taxon>Rhodocyclales</taxon>
        <taxon>Zoogloeaceae</taxon>
        <taxon>Denitromonas</taxon>
    </lineage>
</organism>
<comment type="caution">
    <text evidence="2">The sequence shown here is derived from an EMBL/GenBank/DDBJ whole genome shotgun (WGS) entry which is preliminary data.</text>
</comment>
<gene>
    <name evidence="2" type="ORF">FHP91_10475</name>
</gene>
<evidence type="ECO:0000256" key="1">
    <source>
        <dbReference type="SAM" id="SignalP"/>
    </source>
</evidence>
<feature type="signal peptide" evidence="1">
    <location>
        <begin position="1"/>
        <end position="20"/>
    </location>
</feature>
<proteinExistence type="predicted"/>
<dbReference type="RefSeq" id="WP_144309540.1">
    <property type="nucleotide sequence ID" value="NZ_VMNK01000007.1"/>
</dbReference>
<name>A0A557QWM0_9RHOO</name>
<dbReference type="Proteomes" id="UP000319502">
    <property type="component" value="Unassembled WGS sequence"/>
</dbReference>
<reference evidence="2 3" key="1">
    <citation type="submission" date="2019-07" db="EMBL/GenBank/DDBJ databases">
        <title>The pathways for chlorine oxyanion respiration interact through the shared metabolite chlorate.</title>
        <authorList>
            <person name="Barnum T.P."/>
            <person name="Cheng Y."/>
            <person name="Hill K.A."/>
            <person name="Lucas L.N."/>
            <person name="Carlson H.K."/>
            <person name="Coates J.D."/>
        </authorList>
    </citation>
    <scope>NUCLEOTIDE SEQUENCE [LARGE SCALE GENOMIC DNA]</scope>
    <source>
        <strain evidence="2 3">SFB-3</strain>
    </source>
</reference>